<keyword evidence="1" id="KW-1133">Transmembrane helix</keyword>
<feature type="transmembrane region" description="Helical" evidence="1">
    <location>
        <begin position="163"/>
        <end position="188"/>
    </location>
</feature>
<feature type="transmembrane region" description="Helical" evidence="1">
    <location>
        <begin position="307"/>
        <end position="325"/>
    </location>
</feature>
<dbReference type="Proteomes" id="UP000178254">
    <property type="component" value="Unassembled WGS sequence"/>
</dbReference>
<protein>
    <recommendedName>
        <fullName evidence="4">Glycosyltransferase RgtA/B/C/D-like domain-containing protein</fullName>
    </recommendedName>
</protein>
<feature type="transmembrane region" description="Helical" evidence="1">
    <location>
        <begin position="345"/>
        <end position="361"/>
    </location>
</feature>
<accession>A0A1F6PG07</accession>
<feature type="transmembrane region" description="Helical" evidence="1">
    <location>
        <begin position="78"/>
        <end position="98"/>
    </location>
</feature>
<feature type="transmembrane region" description="Helical" evidence="1">
    <location>
        <begin position="110"/>
        <end position="143"/>
    </location>
</feature>
<sequence>MKRLIFILALTANFILVLAVMSNSLDPDFGWHLSFGRDWAQTGQFPYTDTYTWSKPDMPYTNHEWGGSALLWFIYSRFGYTPLLFIAASTVLAGFLIIQKTFFKKITTVGLVFSFIALWCVTHILIMRLAMVTLFFMALTLYILEKIDTGEDKYIWFLAPLFWLWSCVHGSWVLGFIIINIYFFASLAQKIAPLKLRPYLLGKIWNNKIFYKLIATQAVAVGLIAINPYGLKIFVEISEYFQQGYYKNFIGEWVPSYNFPIFWEILILQTVGLALLARAYWAKQVTIRQGLIYLAFFYSAWSYKRNALLIAPLTVPILAATAEYAWSKLKKIPLFSPSKILKLPMVYFLIALLALNFFYILRFHNSTDIWNDPELLSAHDLPLDAANFLNARLQNEKPKIFNDFNWGGFMIYKMPGVPIYFDGRGTATWMYNTSTSMLAHYHAIFRDPDGLAEIENNDVKYIFLEKHTYFSIGPPDRVNKFLFGSRLNRVYNTEPRELEKDLENNQNWQLIYSNTSTNIWQNVNPALTPPPRQI</sequence>
<comment type="caution">
    <text evidence="2">The sequence shown here is derived from an EMBL/GenBank/DDBJ whole genome shotgun (WGS) entry which is preliminary data.</text>
</comment>
<dbReference type="STRING" id="1798709.A2538_03980"/>
<evidence type="ECO:0000256" key="1">
    <source>
        <dbReference type="SAM" id="Phobius"/>
    </source>
</evidence>
<dbReference type="EMBL" id="MFRE01000004">
    <property type="protein sequence ID" value="OGH95069.1"/>
    <property type="molecule type" value="Genomic_DNA"/>
</dbReference>
<reference evidence="2 3" key="1">
    <citation type="journal article" date="2016" name="Nat. Commun.">
        <title>Thousands of microbial genomes shed light on interconnected biogeochemical processes in an aquifer system.</title>
        <authorList>
            <person name="Anantharaman K."/>
            <person name="Brown C.T."/>
            <person name="Hug L.A."/>
            <person name="Sharon I."/>
            <person name="Castelle C.J."/>
            <person name="Probst A.J."/>
            <person name="Thomas B.C."/>
            <person name="Singh A."/>
            <person name="Wilkins M.J."/>
            <person name="Karaoz U."/>
            <person name="Brodie E.L."/>
            <person name="Williams K.H."/>
            <person name="Hubbard S.S."/>
            <person name="Banfield J.F."/>
        </authorList>
    </citation>
    <scope>NUCLEOTIDE SEQUENCE [LARGE SCALE GENOMIC DNA]</scope>
</reference>
<organism evidence="2 3">
    <name type="scientific">Candidatus Magasanikbacteria bacterium RIFOXYD2_FULL_41_14</name>
    <dbReference type="NCBI Taxonomy" id="1798709"/>
    <lineage>
        <taxon>Bacteria</taxon>
        <taxon>Candidatus Magasanikiibacteriota</taxon>
    </lineage>
</organism>
<evidence type="ECO:0008006" key="4">
    <source>
        <dbReference type="Google" id="ProtNLM"/>
    </source>
</evidence>
<evidence type="ECO:0000313" key="3">
    <source>
        <dbReference type="Proteomes" id="UP000178254"/>
    </source>
</evidence>
<feature type="transmembrane region" description="Helical" evidence="1">
    <location>
        <begin position="209"/>
        <end position="231"/>
    </location>
</feature>
<name>A0A1F6PG07_9BACT</name>
<keyword evidence="1" id="KW-0472">Membrane</keyword>
<keyword evidence="1" id="KW-0812">Transmembrane</keyword>
<gene>
    <name evidence="2" type="ORF">A2538_03980</name>
</gene>
<evidence type="ECO:0000313" key="2">
    <source>
        <dbReference type="EMBL" id="OGH95069.1"/>
    </source>
</evidence>
<feature type="transmembrane region" description="Helical" evidence="1">
    <location>
        <begin position="261"/>
        <end position="281"/>
    </location>
</feature>
<dbReference type="AlphaFoldDB" id="A0A1F6PG07"/>
<proteinExistence type="predicted"/>